<protein>
    <submittedName>
        <fullName evidence="1">SGT1</fullName>
    </submittedName>
</protein>
<dbReference type="EMBL" id="LXQA010101134">
    <property type="protein sequence ID" value="MCI16493.1"/>
    <property type="molecule type" value="Genomic_DNA"/>
</dbReference>
<feature type="non-terminal residue" evidence="1">
    <location>
        <position position="1"/>
    </location>
</feature>
<dbReference type="GO" id="GO:0051087">
    <property type="term" value="F:protein-folding chaperone binding"/>
    <property type="evidence" value="ECO:0007669"/>
    <property type="project" value="InterPro"/>
</dbReference>
<evidence type="ECO:0000313" key="2">
    <source>
        <dbReference type="Proteomes" id="UP000265520"/>
    </source>
</evidence>
<accession>A0A392PWJ7</accession>
<dbReference type="Proteomes" id="UP000265520">
    <property type="component" value="Unassembled WGS sequence"/>
</dbReference>
<proteinExistence type="predicted"/>
<dbReference type="PANTHER" id="PTHR45862">
    <property type="entry name" value="PROTEIN SGT1 HOMOLOG"/>
    <property type="match status" value="1"/>
</dbReference>
<keyword evidence="2" id="KW-1185">Reference proteome</keyword>
<sequence length="62" mass="7100">IVPSSCRYEVLSTKIEIRLAKAESIHWKSLEFTTETIVAPRAIVSSGNFRLIYSFHSFLAVW</sequence>
<name>A0A392PWJ7_9FABA</name>
<dbReference type="SUPFAM" id="SSF49764">
    <property type="entry name" value="HSP20-like chaperones"/>
    <property type="match status" value="1"/>
</dbReference>
<dbReference type="AlphaFoldDB" id="A0A392PWJ7"/>
<dbReference type="Gene3D" id="2.60.40.790">
    <property type="match status" value="1"/>
</dbReference>
<dbReference type="InterPro" id="IPR044563">
    <property type="entry name" value="Sgt1-like"/>
</dbReference>
<dbReference type="InterPro" id="IPR008978">
    <property type="entry name" value="HSP20-like_chaperone"/>
</dbReference>
<organism evidence="1 2">
    <name type="scientific">Trifolium medium</name>
    <dbReference type="NCBI Taxonomy" id="97028"/>
    <lineage>
        <taxon>Eukaryota</taxon>
        <taxon>Viridiplantae</taxon>
        <taxon>Streptophyta</taxon>
        <taxon>Embryophyta</taxon>
        <taxon>Tracheophyta</taxon>
        <taxon>Spermatophyta</taxon>
        <taxon>Magnoliopsida</taxon>
        <taxon>eudicotyledons</taxon>
        <taxon>Gunneridae</taxon>
        <taxon>Pentapetalae</taxon>
        <taxon>rosids</taxon>
        <taxon>fabids</taxon>
        <taxon>Fabales</taxon>
        <taxon>Fabaceae</taxon>
        <taxon>Papilionoideae</taxon>
        <taxon>50 kb inversion clade</taxon>
        <taxon>NPAAA clade</taxon>
        <taxon>Hologalegina</taxon>
        <taxon>IRL clade</taxon>
        <taxon>Trifolieae</taxon>
        <taxon>Trifolium</taxon>
    </lineage>
</organism>
<evidence type="ECO:0000313" key="1">
    <source>
        <dbReference type="EMBL" id="MCI16493.1"/>
    </source>
</evidence>
<reference evidence="1 2" key="1">
    <citation type="journal article" date="2018" name="Front. Plant Sci.">
        <title>Red Clover (Trifolium pratense) and Zigzag Clover (T. medium) - A Picture of Genomic Similarities and Differences.</title>
        <authorList>
            <person name="Dluhosova J."/>
            <person name="Istvanek J."/>
            <person name="Nedelnik J."/>
            <person name="Repkova J."/>
        </authorList>
    </citation>
    <scope>NUCLEOTIDE SEQUENCE [LARGE SCALE GENOMIC DNA]</scope>
    <source>
        <strain evidence="2">cv. 10/8</strain>
        <tissue evidence="1">Leaf</tissue>
    </source>
</reference>
<comment type="caution">
    <text evidence="1">The sequence shown here is derived from an EMBL/GenBank/DDBJ whole genome shotgun (WGS) entry which is preliminary data.</text>
</comment>